<accession>A0A4Y7R6V8</accession>
<dbReference type="SUPFAM" id="SSF81383">
    <property type="entry name" value="F-box domain"/>
    <property type="match status" value="1"/>
</dbReference>
<dbReference type="InterPro" id="IPR001810">
    <property type="entry name" value="F-box_dom"/>
</dbReference>
<dbReference type="Pfam" id="PF12937">
    <property type="entry name" value="F-box-like"/>
    <property type="match status" value="1"/>
</dbReference>
<organism evidence="3 4">
    <name type="scientific">Coprinellus micaceus</name>
    <name type="common">Glistening ink-cap mushroom</name>
    <name type="synonym">Coprinus micaceus</name>
    <dbReference type="NCBI Taxonomy" id="71717"/>
    <lineage>
        <taxon>Eukaryota</taxon>
        <taxon>Fungi</taxon>
        <taxon>Dikarya</taxon>
        <taxon>Basidiomycota</taxon>
        <taxon>Agaricomycotina</taxon>
        <taxon>Agaricomycetes</taxon>
        <taxon>Agaricomycetidae</taxon>
        <taxon>Agaricales</taxon>
        <taxon>Agaricineae</taxon>
        <taxon>Psathyrellaceae</taxon>
        <taxon>Coprinellus</taxon>
    </lineage>
</organism>
<dbReference type="AlphaFoldDB" id="A0A4Y7R6V8"/>
<evidence type="ECO:0000313" key="3">
    <source>
        <dbReference type="EMBL" id="TEB04493.1"/>
    </source>
</evidence>
<evidence type="ECO:0000256" key="1">
    <source>
        <dbReference type="SAM" id="Coils"/>
    </source>
</evidence>
<dbReference type="OrthoDB" id="2825482at2759"/>
<dbReference type="Proteomes" id="UP000298030">
    <property type="component" value="Unassembled WGS sequence"/>
</dbReference>
<feature type="coiled-coil region" evidence="1">
    <location>
        <begin position="21"/>
        <end position="48"/>
    </location>
</feature>
<dbReference type="Gene3D" id="1.20.1280.50">
    <property type="match status" value="1"/>
</dbReference>
<reference evidence="3 4" key="1">
    <citation type="journal article" date="2019" name="Nat. Ecol. Evol.">
        <title>Megaphylogeny resolves global patterns of mushroom evolution.</title>
        <authorList>
            <person name="Varga T."/>
            <person name="Krizsan K."/>
            <person name="Foldi C."/>
            <person name="Dima B."/>
            <person name="Sanchez-Garcia M."/>
            <person name="Sanchez-Ramirez S."/>
            <person name="Szollosi G.J."/>
            <person name="Szarkandi J.G."/>
            <person name="Papp V."/>
            <person name="Albert L."/>
            <person name="Andreopoulos W."/>
            <person name="Angelini C."/>
            <person name="Antonin V."/>
            <person name="Barry K.W."/>
            <person name="Bougher N.L."/>
            <person name="Buchanan P."/>
            <person name="Buyck B."/>
            <person name="Bense V."/>
            <person name="Catcheside P."/>
            <person name="Chovatia M."/>
            <person name="Cooper J."/>
            <person name="Damon W."/>
            <person name="Desjardin D."/>
            <person name="Finy P."/>
            <person name="Geml J."/>
            <person name="Haridas S."/>
            <person name="Hughes K."/>
            <person name="Justo A."/>
            <person name="Karasinski D."/>
            <person name="Kautmanova I."/>
            <person name="Kiss B."/>
            <person name="Kocsube S."/>
            <person name="Kotiranta H."/>
            <person name="LaButti K.M."/>
            <person name="Lechner B.E."/>
            <person name="Liimatainen K."/>
            <person name="Lipzen A."/>
            <person name="Lukacs Z."/>
            <person name="Mihaltcheva S."/>
            <person name="Morgado L.N."/>
            <person name="Niskanen T."/>
            <person name="Noordeloos M.E."/>
            <person name="Ohm R.A."/>
            <person name="Ortiz-Santana B."/>
            <person name="Ovrebo C."/>
            <person name="Racz N."/>
            <person name="Riley R."/>
            <person name="Savchenko A."/>
            <person name="Shiryaev A."/>
            <person name="Soop K."/>
            <person name="Spirin V."/>
            <person name="Szebenyi C."/>
            <person name="Tomsovsky M."/>
            <person name="Tulloss R.E."/>
            <person name="Uehling J."/>
            <person name="Grigoriev I.V."/>
            <person name="Vagvolgyi C."/>
            <person name="Papp T."/>
            <person name="Martin F.M."/>
            <person name="Miettinen O."/>
            <person name="Hibbett D.S."/>
            <person name="Nagy L.G."/>
        </authorList>
    </citation>
    <scope>NUCLEOTIDE SEQUENCE [LARGE SCALE GENOMIC DNA]</scope>
    <source>
        <strain evidence="3 4">FP101781</strain>
    </source>
</reference>
<keyword evidence="4" id="KW-1185">Reference proteome</keyword>
<comment type="caution">
    <text evidence="3">The sequence shown here is derived from an EMBL/GenBank/DDBJ whole genome shotgun (WGS) entry which is preliminary data.</text>
</comment>
<dbReference type="InterPro" id="IPR036047">
    <property type="entry name" value="F-box-like_dom_sf"/>
</dbReference>
<protein>
    <recommendedName>
        <fullName evidence="2">F-box domain-containing protein</fullName>
    </recommendedName>
</protein>
<feature type="domain" description="F-box" evidence="2">
    <location>
        <begin position="73"/>
        <end position="140"/>
    </location>
</feature>
<dbReference type="EMBL" id="QPFP01000628">
    <property type="protein sequence ID" value="TEB04493.1"/>
    <property type="molecule type" value="Genomic_DNA"/>
</dbReference>
<evidence type="ECO:0000313" key="4">
    <source>
        <dbReference type="Proteomes" id="UP000298030"/>
    </source>
</evidence>
<gene>
    <name evidence="3" type="ORF">FA13DRAFT_1750500</name>
</gene>
<proteinExistence type="predicted"/>
<name>A0A4Y7R6V8_COPMI</name>
<evidence type="ECO:0000259" key="2">
    <source>
        <dbReference type="Pfam" id="PF12937"/>
    </source>
</evidence>
<sequence length="561" mass="63736">MDLKTLRAILRTNGLSSPRHRHLMRERAKELEEESQDWSRKLEGAMILVKAIEEKIASVGDRRNLWTSAFAPIRQLPVEVLSLIFTLACSGDTPLIIRVGALGSRPTPDLPPQHIRHILCQVCKHWRVVAAETRHLWQHHVVFHDIWHPFIRAKGLLRSEGLPTVAELYCRNLTHVHFDFSGVASSPNSTDILSTIAQHQEQYVSLRLVGTAEIIGLSVPGRRRRRAHHSMSSDEEVQEFNMPRLEELLIAITSPKEGHSIDFRAPRLKKLTLLESTLPRIPVSRLNLPWSQLTHLTLGRQPPADVQHADLESVLPFHQFIDALPRLLSHLRLIALEVADPPIDNSTRHITLSRLQVLEIHHPGRDSQDRERYGLRILRHITAPSLKTFDIIFTGRCVQSSEAGYVNTSCGRITSFLSRSPRLSEIRVALCPPRWLSNVKAVRQHRVLQFSGSADFMGEIKNKINRGGTWKVLFHKLGYFQESPTRAWAMQCIGYRFLKRRDPCFGTNTLTLECGEDAKPLSGSEYSFLRSASSLLETVLSSLLVSREGVTDGDRELYLVY</sequence>
<keyword evidence="1" id="KW-0175">Coiled coil</keyword>